<dbReference type="PANTHER" id="PTHR30026:SF20">
    <property type="entry name" value="OUTER MEMBRANE PROTEIN TOLC"/>
    <property type="match status" value="1"/>
</dbReference>
<comment type="similarity">
    <text evidence="2">Belongs to the outer membrane factor (OMF) (TC 1.B.17) family.</text>
</comment>
<evidence type="ECO:0000256" key="3">
    <source>
        <dbReference type="ARBA" id="ARBA00022448"/>
    </source>
</evidence>
<evidence type="ECO:0000313" key="8">
    <source>
        <dbReference type="EMBL" id="OGB91015.1"/>
    </source>
</evidence>
<dbReference type="GO" id="GO:0015288">
    <property type="term" value="F:porin activity"/>
    <property type="evidence" value="ECO:0007669"/>
    <property type="project" value="TreeGrafter"/>
</dbReference>
<gene>
    <name evidence="8" type="ORF">A2625_06880</name>
</gene>
<dbReference type="EMBL" id="METM01000001">
    <property type="protein sequence ID" value="OGB91015.1"/>
    <property type="molecule type" value="Genomic_DNA"/>
</dbReference>
<evidence type="ECO:0000313" key="9">
    <source>
        <dbReference type="Proteomes" id="UP000178724"/>
    </source>
</evidence>
<keyword evidence="7" id="KW-0998">Cell outer membrane</keyword>
<evidence type="ECO:0008006" key="10">
    <source>
        <dbReference type="Google" id="ProtNLM"/>
    </source>
</evidence>
<dbReference type="InterPro" id="IPR003423">
    <property type="entry name" value="OMP_efflux"/>
</dbReference>
<keyword evidence="4" id="KW-1134">Transmembrane beta strand</keyword>
<protein>
    <recommendedName>
        <fullName evidence="10">Transporter</fullName>
    </recommendedName>
</protein>
<keyword evidence="6" id="KW-0472">Membrane</keyword>
<sequence>MSRIIVSCLIVILYFAPAWAEQLSLKEAVETARKNNPDLAAARAKWEAAKVKVPQVLSLADPKLGLEYEQIPSGSRNPEDGMKMYTAEQMIMFPGKIYAEWQMAARESDFFGARYRAKLLEISSQAKAAYYDLFLVDRSLKIISEVKDLLSKIKITSQSKYTTGAVSQTDYLQANIEYLMMNNELITLGQERKVKEAKLRSILAAQGEGTIETEAELAFLGSSGAAADLEKAALEKRPELLAMKAELEAKDAGQLRSKMEFFPDLDLGVKKRVDDGWDAMLSFSVPLYFWKQSYGLAAAGLEREAAEAAYKNMQNMTRWEVREAYVMAETGKRTIELYKKSILPQSRQAVKVGLTAYQAGKIDFQALIGVEKLYREANLKYYESQVGYGKALAELERIIGGEIL</sequence>
<dbReference type="GO" id="GO:1990281">
    <property type="term" value="C:efflux pump complex"/>
    <property type="evidence" value="ECO:0007669"/>
    <property type="project" value="TreeGrafter"/>
</dbReference>
<evidence type="ECO:0000256" key="1">
    <source>
        <dbReference type="ARBA" id="ARBA00004442"/>
    </source>
</evidence>
<comment type="caution">
    <text evidence="8">The sequence shown here is derived from an EMBL/GenBank/DDBJ whole genome shotgun (WGS) entry which is preliminary data.</text>
</comment>
<evidence type="ECO:0000256" key="2">
    <source>
        <dbReference type="ARBA" id="ARBA00007613"/>
    </source>
</evidence>
<comment type="subcellular location">
    <subcellularLocation>
        <location evidence="1">Cell outer membrane</location>
    </subcellularLocation>
</comment>
<evidence type="ECO:0000256" key="4">
    <source>
        <dbReference type="ARBA" id="ARBA00022452"/>
    </source>
</evidence>
<dbReference type="InterPro" id="IPR051906">
    <property type="entry name" value="TolC-like"/>
</dbReference>
<dbReference type="GO" id="GO:0009279">
    <property type="term" value="C:cell outer membrane"/>
    <property type="evidence" value="ECO:0007669"/>
    <property type="project" value="UniProtKB-SubCell"/>
</dbReference>
<name>A0A1F4Q4Y0_UNCSA</name>
<evidence type="ECO:0000256" key="6">
    <source>
        <dbReference type="ARBA" id="ARBA00023136"/>
    </source>
</evidence>
<evidence type="ECO:0000256" key="7">
    <source>
        <dbReference type="ARBA" id="ARBA00023237"/>
    </source>
</evidence>
<keyword evidence="3" id="KW-0813">Transport</keyword>
<dbReference type="Pfam" id="PF02321">
    <property type="entry name" value="OEP"/>
    <property type="match status" value="2"/>
</dbReference>
<dbReference type="SUPFAM" id="SSF56954">
    <property type="entry name" value="Outer membrane efflux proteins (OEP)"/>
    <property type="match status" value="1"/>
</dbReference>
<dbReference type="GO" id="GO:0015562">
    <property type="term" value="F:efflux transmembrane transporter activity"/>
    <property type="evidence" value="ECO:0007669"/>
    <property type="project" value="InterPro"/>
</dbReference>
<dbReference type="Proteomes" id="UP000178724">
    <property type="component" value="Unassembled WGS sequence"/>
</dbReference>
<reference evidence="8 9" key="1">
    <citation type="journal article" date="2016" name="Nat. Commun.">
        <title>Thousands of microbial genomes shed light on interconnected biogeochemical processes in an aquifer system.</title>
        <authorList>
            <person name="Anantharaman K."/>
            <person name="Brown C.T."/>
            <person name="Hug L.A."/>
            <person name="Sharon I."/>
            <person name="Castelle C.J."/>
            <person name="Probst A.J."/>
            <person name="Thomas B.C."/>
            <person name="Singh A."/>
            <person name="Wilkins M.J."/>
            <person name="Karaoz U."/>
            <person name="Brodie E.L."/>
            <person name="Williams K.H."/>
            <person name="Hubbard S.S."/>
            <person name="Banfield J.F."/>
        </authorList>
    </citation>
    <scope>NUCLEOTIDE SEQUENCE [LARGE SCALE GENOMIC DNA]</scope>
</reference>
<organism evidence="8 9">
    <name type="scientific">candidate division WOR-1 bacterium RIFCSPHIGHO2_01_FULL_53_15</name>
    <dbReference type="NCBI Taxonomy" id="1802564"/>
    <lineage>
        <taxon>Bacteria</taxon>
        <taxon>Bacillati</taxon>
        <taxon>Saganbacteria</taxon>
    </lineage>
</organism>
<dbReference type="PANTHER" id="PTHR30026">
    <property type="entry name" value="OUTER MEMBRANE PROTEIN TOLC"/>
    <property type="match status" value="1"/>
</dbReference>
<keyword evidence="5" id="KW-0812">Transmembrane</keyword>
<dbReference type="AlphaFoldDB" id="A0A1F4Q4Y0"/>
<proteinExistence type="inferred from homology"/>
<accession>A0A1F4Q4Y0</accession>
<dbReference type="Gene3D" id="1.20.1600.10">
    <property type="entry name" value="Outer membrane efflux proteins (OEP)"/>
    <property type="match status" value="1"/>
</dbReference>
<evidence type="ECO:0000256" key="5">
    <source>
        <dbReference type="ARBA" id="ARBA00022692"/>
    </source>
</evidence>